<dbReference type="CDD" id="cd00118">
    <property type="entry name" value="LysM"/>
    <property type="match status" value="3"/>
</dbReference>
<organism evidence="7 8">
    <name type="scientific">Dichotomopilus funicola</name>
    <dbReference type="NCBI Taxonomy" id="1934379"/>
    <lineage>
        <taxon>Eukaryota</taxon>
        <taxon>Fungi</taxon>
        <taxon>Dikarya</taxon>
        <taxon>Ascomycota</taxon>
        <taxon>Pezizomycotina</taxon>
        <taxon>Sordariomycetes</taxon>
        <taxon>Sordariomycetidae</taxon>
        <taxon>Sordariales</taxon>
        <taxon>Chaetomiaceae</taxon>
        <taxon>Dichotomopilus</taxon>
    </lineage>
</organism>
<dbReference type="RefSeq" id="XP_062636534.1">
    <property type="nucleotide sequence ID" value="XM_062780910.1"/>
</dbReference>
<evidence type="ECO:0000256" key="5">
    <source>
        <dbReference type="SAM" id="SignalP"/>
    </source>
</evidence>
<evidence type="ECO:0000256" key="3">
    <source>
        <dbReference type="ARBA" id="ARBA00044955"/>
    </source>
</evidence>
<proteinExistence type="inferred from homology"/>
<feature type="domain" description="LysM" evidence="6">
    <location>
        <begin position="47"/>
        <end position="94"/>
    </location>
</feature>
<name>A0AAN6V1K0_9PEZI</name>
<keyword evidence="2" id="KW-0843">Virulence</keyword>
<feature type="compositionally biased region" description="Low complexity" evidence="4">
    <location>
        <begin position="167"/>
        <end position="202"/>
    </location>
</feature>
<dbReference type="GO" id="GO:0008061">
    <property type="term" value="F:chitin binding"/>
    <property type="evidence" value="ECO:0007669"/>
    <property type="project" value="UniProtKB-KW"/>
</dbReference>
<dbReference type="AlphaFoldDB" id="A0AAN6V1K0"/>
<evidence type="ECO:0000256" key="4">
    <source>
        <dbReference type="SAM" id="MobiDB-lite"/>
    </source>
</evidence>
<dbReference type="PANTHER" id="PTHR34997:SF1">
    <property type="entry name" value="PEPTIDOGLYCAN-BINDING LYSIN DOMAIN"/>
    <property type="match status" value="1"/>
</dbReference>
<reference evidence="7" key="1">
    <citation type="journal article" date="2023" name="Mol. Phylogenet. Evol.">
        <title>Genome-scale phylogeny and comparative genomics of the fungal order Sordariales.</title>
        <authorList>
            <person name="Hensen N."/>
            <person name="Bonometti L."/>
            <person name="Westerberg I."/>
            <person name="Brannstrom I.O."/>
            <person name="Guillou S."/>
            <person name="Cros-Aarteil S."/>
            <person name="Calhoun S."/>
            <person name="Haridas S."/>
            <person name="Kuo A."/>
            <person name="Mondo S."/>
            <person name="Pangilinan J."/>
            <person name="Riley R."/>
            <person name="LaButti K."/>
            <person name="Andreopoulos B."/>
            <person name="Lipzen A."/>
            <person name="Chen C."/>
            <person name="Yan M."/>
            <person name="Daum C."/>
            <person name="Ng V."/>
            <person name="Clum A."/>
            <person name="Steindorff A."/>
            <person name="Ohm R.A."/>
            <person name="Martin F."/>
            <person name="Silar P."/>
            <person name="Natvig D.O."/>
            <person name="Lalanne C."/>
            <person name="Gautier V."/>
            <person name="Ament-Velasquez S.L."/>
            <person name="Kruys A."/>
            <person name="Hutchinson M.I."/>
            <person name="Powell A.J."/>
            <person name="Barry K."/>
            <person name="Miller A.N."/>
            <person name="Grigoriev I.V."/>
            <person name="Debuchy R."/>
            <person name="Gladieux P."/>
            <person name="Hiltunen Thoren M."/>
            <person name="Johannesson H."/>
        </authorList>
    </citation>
    <scope>NUCLEOTIDE SEQUENCE</scope>
    <source>
        <strain evidence="7">CBS 141.50</strain>
    </source>
</reference>
<sequence length="713" mass="76173">MASQFRAMMATFISALLLLLILPGPVAAQETSPGGKTFSNDAWDCSGWHTVKSGETCKSVEKKYNITNTDFLHWNPSVSKDCKTNWKAEYSYCVRVGAPTETVKGIAANCNKWHVVAKGDDCPSVEKKYKITSAEFLKWNPAVDKKCTKNFWVKYSYCVGIDKDAHPTSTSTTKSTSKTSSKTSTKTSSTKTVPTSTPPYSTRNPVTSYSNTPGKTATAFPPEHTKPGQPPNCNRWHWVSIGDSCQSIVNLYSTRLTAEQFHEYNPSVGDDCSGLFVGWYVCVGTQSKTSSSIGWSTSATNASIPAPTEFNPPPATFVQNFTAEPHQSGIPDSCGNFYLAQNGDTCKTVLGIYNYINKDQFFDWNPALKGNCDSLQSGMYYCVANFEAGKAPMPATLTSGASPTASGTTSECKAWYQAVGSDNCATISITFGTFSEDDFITWNPSVSPDCSTIVENTFYCVAVPGTPTTRTATVPPTPTGSRPTQSGINPKCTRYWLVSPSDSCDSIQRATHLSSEDFHAWNPALGDDCKGLEVNYYVCVSTKPVVKPTSTVTVPGDGNGGGGGSTKTTKTTTKTGTETTKPPATTTTGEPVSTPTPHMPDMVEGCVRFFYRGKDAADMFCQDLADAAGISVEDFYAWNGDMGKDCTGLWANNWYCIGISGPHTTISSGTPKPPASTTAASTKSGSASTTKSASKSSSKSSSKSASKSATKSA</sequence>
<reference evidence="7" key="2">
    <citation type="submission" date="2023-05" db="EMBL/GenBank/DDBJ databases">
        <authorList>
            <consortium name="Lawrence Berkeley National Laboratory"/>
            <person name="Steindorff A."/>
            <person name="Hensen N."/>
            <person name="Bonometti L."/>
            <person name="Westerberg I."/>
            <person name="Brannstrom I.O."/>
            <person name="Guillou S."/>
            <person name="Cros-Aarteil S."/>
            <person name="Calhoun S."/>
            <person name="Haridas S."/>
            <person name="Kuo A."/>
            <person name="Mondo S."/>
            <person name="Pangilinan J."/>
            <person name="Riley R."/>
            <person name="Labutti K."/>
            <person name="Andreopoulos B."/>
            <person name="Lipzen A."/>
            <person name="Chen C."/>
            <person name="Yanf M."/>
            <person name="Daum C."/>
            <person name="Ng V."/>
            <person name="Clum A."/>
            <person name="Ohm R."/>
            <person name="Martin F."/>
            <person name="Silar P."/>
            <person name="Natvig D."/>
            <person name="Lalanne C."/>
            <person name="Gautier V."/>
            <person name="Ament-Velasquez S.L."/>
            <person name="Kruys A."/>
            <person name="Hutchinson M.I."/>
            <person name="Powell A.J."/>
            <person name="Barry K."/>
            <person name="Miller A.N."/>
            <person name="Grigoriev I.V."/>
            <person name="Debuchy R."/>
            <person name="Gladieux P."/>
            <person name="Thoren M.H."/>
            <person name="Johannesson H."/>
        </authorList>
    </citation>
    <scope>NUCLEOTIDE SEQUENCE</scope>
    <source>
        <strain evidence="7">CBS 141.50</strain>
    </source>
</reference>
<dbReference type="InterPro" id="IPR036779">
    <property type="entry name" value="LysM_dom_sf"/>
</dbReference>
<keyword evidence="8" id="KW-1185">Reference proteome</keyword>
<dbReference type="Proteomes" id="UP001302676">
    <property type="component" value="Unassembled WGS sequence"/>
</dbReference>
<dbReference type="SMART" id="SM00257">
    <property type="entry name" value="LysM"/>
    <property type="match status" value="4"/>
</dbReference>
<feature type="region of interest" description="Disordered" evidence="4">
    <location>
        <begin position="665"/>
        <end position="713"/>
    </location>
</feature>
<feature type="signal peptide" evidence="5">
    <location>
        <begin position="1"/>
        <end position="28"/>
    </location>
</feature>
<accession>A0AAN6V1K0</accession>
<comment type="caution">
    <text evidence="7">The sequence shown here is derived from an EMBL/GenBank/DDBJ whole genome shotgun (WGS) entry which is preliminary data.</text>
</comment>
<feature type="region of interest" description="Disordered" evidence="4">
    <location>
        <begin position="166"/>
        <end position="231"/>
    </location>
</feature>
<dbReference type="InterPro" id="IPR052210">
    <property type="entry name" value="LysM1-like"/>
</dbReference>
<evidence type="ECO:0000256" key="1">
    <source>
        <dbReference type="ARBA" id="ARBA00022669"/>
    </source>
</evidence>
<keyword evidence="5" id="KW-0732">Signal</keyword>
<dbReference type="PANTHER" id="PTHR34997">
    <property type="entry name" value="AM15"/>
    <property type="match status" value="1"/>
</dbReference>
<keyword evidence="1" id="KW-0147">Chitin-binding</keyword>
<feature type="region of interest" description="Disordered" evidence="4">
    <location>
        <begin position="550"/>
        <end position="599"/>
    </location>
</feature>
<evidence type="ECO:0000259" key="6">
    <source>
        <dbReference type="PROSITE" id="PS51782"/>
    </source>
</evidence>
<feature type="compositionally biased region" description="Low complexity" evidence="4">
    <location>
        <begin position="566"/>
        <end position="596"/>
    </location>
</feature>
<comment type="similarity">
    <text evidence="3">Belongs to the secreted LysM effector family.</text>
</comment>
<dbReference type="Pfam" id="PF01476">
    <property type="entry name" value="LysM"/>
    <property type="match status" value="2"/>
</dbReference>
<dbReference type="GeneID" id="87817523"/>
<dbReference type="EMBL" id="MU853589">
    <property type="protein sequence ID" value="KAK4143163.1"/>
    <property type="molecule type" value="Genomic_DNA"/>
</dbReference>
<feature type="domain" description="LysM" evidence="6">
    <location>
        <begin position="494"/>
        <end position="540"/>
    </location>
</feature>
<protein>
    <recommendedName>
        <fullName evidence="6">LysM domain-containing protein</fullName>
    </recommendedName>
</protein>
<feature type="compositionally biased region" description="Low complexity" evidence="4">
    <location>
        <begin position="667"/>
        <end position="713"/>
    </location>
</feature>
<dbReference type="InterPro" id="IPR018392">
    <property type="entry name" value="LysM"/>
</dbReference>
<dbReference type="Gene3D" id="3.10.350.10">
    <property type="entry name" value="LysM domain"/>
    <property type="match status" value="7"/>
</dbReference>
<feature type="chain" id="PRO_5043049581" description="LysM domain-containing protein" evidence="5">
    <location>
        <begin position="29"/>
        <end position="713"/>
    </location>
</feature>
<feature type="compositionally biased region" description="Polar residues" evidence="4">
    <location>
        <begin position="203"/>
        <end position="215"/>
    </location>
</feature>
<evidence type="ECO:0000256" key="2">
    <source>
        <dbReference type="ARBA" id="ARBA00023026"/>
    </source>
</evidence>
<feature type="domain" description="LysM" evidence="6">
    <location>
        <begin position="235"/>
        <end position="283"/>
    </location>
</feature>
<feature type="domain" description="LysM" evidence="6">
    <location>
        <begin position="112"/>
        <end position="159"/>
    </location>
</feature>
<evidence type="ECO:0000313" key="8">
    <source>
        <dbReference type="Proteomes" id="UP001302676"/>
    </source>
</evidence>
<gene>
    <name evidence="7" type="ORF">C8A04DRAFT_29180</name>
</gene>
<dbReference type="SUPFAM" id="SSF54106">
    <property type="entry name" value="LysM domain"/>
    <property type="match status" value="3"/>
</dbReference>
<feature type="domain" description="LysM" evidence="6">
    <location>
        <begin position="336"/>
        <end position="383"/>
    </location>
</feature>
<feature type="domain" description="LysM" evidence="6">
    <location>
        <begin position="609"/>
        <end position="657"/>
    </location>
</feature>
<dbReference type="PROSITE" id="PS51782">
    <property type="entry name" value="LYSM"/>
    <property type="match status" value="7"/>
</dbReference>
<feature type="domain" description="LysM" evidence="6">
    <location>
        <begin position="414"/>
        <end position="461"/>
    </location>
</feature>
<evidence type="ECO:0000313" key="7">
    <source>
        <dbReference type="EMBL" id="KAK4143163.1"/>
    </source>
</evidence>